<keyword evidence="9" id="KW-1185">Reference proteome</keyword>
<name>A0A562VNT0_9BACT</name>
<feature type="domain" description="Thiolase N-terminal" evidence="6">
    <location>
        <begin position="4"/>
        <end position="262"/>
    </location>
</feature>
<dbReference type="PANTHER" id="PTHR18919:SF107">
    <property type="entry name" value="ACETYL-COA ACETYLTRANSFERASE, CYTOSOLIC"/>
    <property type="match status" value="1"/>
</dbReference>
<feature type="domain" description="Thiolase C-terminal" evidence="7">
    <location>
        <begin position="271"/>
        <end position="392"/>
    </location>
</feature>
<dbReference type="PANTHER" id="PTHR18919">
    <property type="entry name" value="ACETYL-COA C-ACYLTRANSFERASE"/>
    <property type="match status" value="1"/>
</dbReference>
<dbReference type="InterPro" id="IPR020616">
    <property type="entry name" value="Thiolase_N"/>
</dbReference>
<organism evidence="8 9">
    <name type="scientific">Geobacter argillaceus</name>
    <dbReference type="NCBI Taxonomy" id="345631"/>
    <lineage>
        <taxon>Bacteria</taxon>
        <taxon>Pseudomonadati</taxon>
        <taxon>Thermodesulfobacteriota</taxon>
        <taxon>Desulfuromonadia</taxon>
        <taxon>Geobacterales</taxon>
        <taxon>Geobacteraceae</taxon>
        <taxon>Geobacter</taxon>
    </lineage>
</organism>
<dbReference type="InterPro" id="IPR020610">
    <property type="entry name" value="Thiolase_AS"/>
</dbReference>
<dbReference type="OrthoDB" id="4565318at2"/>
<dbReference type="EMBL" id="VLLN01000008">
    <property type="protein sequence ID" value="TWJ19538.1"/>
    <property type="molecule type" value="Genomic_DNA"/>
</dbReference>
<dbReference type="SUPFAM" id="SSF53901">
    <property type="entry name" value="Thiolase-like"/>
    <property type="match status" value="2"/>
</dbReference>
<dbReference type="PROSITE" id="PS00099">
    <property type="entry name" value="THIOLASE_3"/>
    <property type="match status" value="1"/>
</dbReference>
<feature type="active site" description="Acyl-thioester intermediate" evidence="4">
    <location>
        <position position="88"/>
    </location>
</feature>
<accession>A0A562VNT0</accession>
<protein>
    <submittedName>
        <fullName evidence="8">Acetyl-CoA C-acetyltransferase</fullName>
    </submittedName>
</protein>
<dbReference type="InterPro" id="IPR020615">
    <property type="entry name" value="Thiolase_acyl_enz_int_AS"/>
</dbReference>
<dbReference type="PROSITE" id="PS00737">
    <property type="entry name" value="THIOLASE_2"/>
    <property type="match status" value="1"/>
</dbReference>
<evidence type="ECO:0000256" key="2">
    <source>
        <dbReference type="ARBA" id="ARBA00022679"/>
    </source>
</evidence>
<evidence type="ECO:0000256" key="4">
    <source>
        <dbReference type="PIRSR" id="PIRSR000429-1"/>
    </source>
</evidence>
<dbReference type="Pfam" id="PF00108">
    <property type="entry name" value="Thiolase_N"/>
    <property type="match status" value="1"/>
</dbReference>
<dbReference type="RefSeq" id="WP_145021055.1">
    <property type="nucleotide sequence ID" value="NZ_VLLN01000008.1"/>
</dbReference>
<evidence type="ECO:0000313" key="8">
    <source>
        <dbReference type="EMBL" id="TWJ19538.1"/>
    </source>
</evidence>
<dbReference type="GO" id="GO:0003988">
    <property type="term" value="F:acetyl-CoA C-acyltransferase activity"/>
    <property type="evidence" value="ECO:0007669"/>
    <property type="project" value="UniProtKB-ARBA"/>
</dbReference>
<dbReference type="NCBIfam" id="TIGR01930">
    <property type="entry name" value="AcCoA-C-Actrans"/>
    <property type="match status" value="1"/>
</dbReference>
<evidence type="ECO:0000313" key="9">
    <source>
        <dbReference type="Proteomes" id="UP000319449"/>
    </source>
</evidence>
<proteinExistence type="inferred from homology"/>
<dbReference type="Gene3D" id="3.40.47.10">
    <property type="match status" value="2"/>
</dbReference>
<reference evidence="8 9" key="1">
    <citation type="submission" date="2019-07" db="EMBL/GenBank/DDBJ databases">
        <title>Genomic Encyclopedia of Archaeal and Bacterial Type Strains, Phase II (KMG-II): from individual species to whole genera.</title>
        <authorList>
            <person name="Goeker M."/>
        </authorList>
    </citation>
    <scope>NUCLEOTIDE SEQUENCE [LARGE SCALE GENOMIC DNA]</scope>
    <source>
        <strain evidence="8 9">ATCC BAA-1139</strain>
    </source>
</reference>
<dbReference type="InterPro" id="IPR020617">
    <property type="entry name" value="Thiolase_C"/>
</dbReference>
<dbReference type="InterPro" id="IPR020613">
    <property type="entry name" value="Thiolase_CS"/>
</dbReference>
<dbReference type="Proteomes" id="UP000319449">
    <property type="component" value="Unassembled WGS sequence"/>
</dbReference>
<dbReference type="PIRSF" id="PIRSF000429">
    <property type="entry name" value="Ac-CoA_Ac_transf"/>
    <property type="match status" value="1"/>
</dbReference>
<evidence type="ECO:0000259" key="7">
    <source>
        <dbReference type="Pfam" id="PF02803"/>
    </source>
</evidence>
<gene>
    <name evidence="8" type="ORF">JN12_01655</name>
</gene>
<evidence type="ECO:0000256" key="1">
    <source>
        <dbReference type="ARBA" id="ARBA00010982"/>
    </source>
</evidence>
<dbReference type="InterPro" id="IPR016039">
    <property type="entry name" value="Thiolase-like"/>
</dbReference>
<dbReference type="PROSITE" id="PS00098">
    <property type="entry name" value="THIOLASE_1"/>
    <property type="match status" value="1"/>
</dbReference>
<comment type="similarity">
    <text evidence="1 5">Belongs to the thiolase-like superfamily. Thiolase family.</text>
</comment>
<dbReference type="Pfam" id="PF02803">
    <property type="entry name" value="Thiolase_C"/>
    <property type="match status" value="1"/>
</dbReference>
<comment type="caution">
    <text evidence="8">The sequence shown here is derived from an EMBL/GenBank/DDBJ whole genome shotgun (WGS) entry which is preliminary data.</text>
</comment>
<feature type="active site" description="Proton acceptor" evidence="4">
    <location>
        <position position="379"/>
    </location>
</feature>
<evidence type="ECO:0000256" key="3">
    <source>
        <dbReference type="ARBA" id="ARBA00023315"/>
    </source>
</evidence>
<dbReference type="InterPro" id="IPR002155">
    <property type="entry name" value="Thiolase"/>
</dbReference>
<sequence>MREVVIAAAARTPIGALNGALATVPAARLGQLTIEAVLQRSGIPGEAVEEVIMGQILQAGCGQNPARQAAVRAGIPETVPAYTVNKLCGSGLKSVALGALAIAAGEADVIVAGGMESMSRAPYLLANARTGYRLGNGILEDTLLRDGLTDAFHDIHMGVTAENIADQWRISREEADAFALQSQQKAGKAIREKRFHEELIPVPVAGKGGKTALVAIDEYPRSDTTMENLGRLKPAFRSDGVVTAGNASGLNDGAATLLLMERGRAEAAGVKPLARIRSWASAALDPRIMGMGPVEAVRKALAKGGLTADDIDLVELNEAFAVQSLAVIRELQLDSRRVNVNGGAIALGHPVGASGARILVTLLHEMAKCGAKLGLASLCIGGGQGIAMVIER</sequence>
<dbReference type="FunFam" id="3.40.47.10:FF:000010">
    <property type="entry name" value="Acetyl-CoA acetyltransferase (Thiolase)"/>
    <property type="match status" value="1"/>
</dbReference>
<keyword evidence="3 5" id="KW-0012">Acyltransferase</keyword>
<feature type="active site" description="Proton acceptor" evidence="4">
    <location>
        <position position="349"/>
    </location>
</feature>
<evidence type="ECO:0000256" key="5">
    <source>
        <dbReference type="RuleBase" id="RU003557"/>
    </source>
</evidence>
<keyword evidence="2 5" id="KW-0808">Transferase</keyword>
<dbReference type="AlphaFoldDB" id="A0A562VNT0"/>
<dbReference type="CDD" id="cd00751">
    <property type="entry name" value="thiolase"/>
    <property type="match status" value="1"/>
</dbReference>
<evidence type="ECO:0000259" key="6">
    <source>
        <dbReference type="Pfam" id="PF00108"/>
    </source>
</evidence>